<gene>
    <name evidence="1" type="ORF">PFDG_05107</name>
</gene>
<dbReference type="KEGG" id="pfd:PFDG_05107"/>
<dbReference type="EMBL" id="GG702663">
    <property type="protein sequence ID" value="KOB89557.1"/>
    <property type="molecule type" value="Genomic_DNA"/>
</dbReference>
<proteinExistence type="predicted"/>
<evidence type="ECO:0000313" key="1">
    <source>
        <dbReference type="EMBL" id="KOB89557.1"/>
    </source>
</evidence>
<sequence length="58" mass="7198">MQNLFLVRSSKKFHISDEVKEFIKMYTKKKRNYIKWKNMLMISLKISTSITRIIRRFK</sequence>
<organism evidence="1 2">
    <name type="scientific">Plasmodium falciparum (isolate Dd2)</name>
    <dbReference type="NCBI Taxonomy" id="57267"/>
    <lineage>
        <taxon>Eukaryota</taxon>
        <taxon>Sar</taxon>
        <taxon>Alveolata</taxon>
        <taxon>Apicomplexa</taxon>
        <taxon>Aconoidasida</taxon>
        <taxon>Haemosporida</taxon>
        <taxon>Plasmodiidae</taxon>
        <taxon>Plasmodium</taxon>
        <taxon>Plasmodium (Laverania)</taxon>
    </lineage>
</organism>
<evidence type="ECO:0000313" key="2">
    <source>
        <dbReference type="Proteomes" id="UP000054282"/>
    </source>
</evidence>
<reference evidence="2" key="2">
    <citation type="submission" date="2006-09" db="EMBL/GenBank/DDBJ databases">
        <title>The genome sequence of Plasmodium falciparum Dd2.</title>
        <authorList>
            <consortium name="The Broad Institute Genome Sequencing Platform"/>
            <person name="Birren B."/>
            <person name="Lander E."/>
            <person name="Galagan J."/>
            <person name="Nusbaum C."/>
            <person name="Devon K."/>
            <person name="Henn M."/>
            <person name="Jaffe D."/>
            <person name="Butler J."/>
            <person name="Alvarez P."/>
            <person name="Gnerre S."/>
            <person name="Grabherr M."/>
            <person name="Kleber M."/>
            <person name="Mauceli E."/>
            <person name="Brockman W."/>
            <person name="MacCallum I.A."/>
            <person name="Rounsley S."/>
            <person name="Young S."/>
            <person name="LaButti K."/>
            <person name="Pushparaj V."/>
            <person name="DeCaprio D."/>
            <person name="Crawford M."/>
            <person name="Koehrsen M."/>
            <person name="Engels R."/>
            <person name="Montgomery P."/>
            <person name="Pearson M."/>
            <person name="Howarth C."/>
            <person name="Larson L."/>
            <person name="Luoma S."/>
            <person name="White J."/>
            <person name="Kodira C."/>
            <person name="Zeng Q."/>
            <person name="O'Leary S."/>
            <person name="Yandava C."/>
            <person name="Alvarado L."/>
            <person name="Wirth D."/>
            <person name="Volkman S."/>
            <person name="Hartl D."/>
        </authorList>
    </citation>
    <scope>NUCLEOTIDE SEQUENCE [LARGE SCALE GENOMIC DNA]</scope>
</reference>
<accession>A0A0L7M9M8</accession>
<reference evidence="2" key="1">
    <citation type="submission" date="2006-09" db="EMBL/GenBank/DDBJ databases">
        <title>Annotation of Plasmodium falciparum Dd2.</title>
        <authorList>
            <consortium name="The Broad Institute Genome Sequencing Platform"/>
            <person name="Volkman S.K."/>
            <person name="Neafsey D.E."/>
            <person name="Dash A.P."/>
            <person name="Chitnis C.E."/>
            <person name="Hartl D.L."/>
            <person name="Young S.K."/>
            <person name="Zeng Q."/>
            <person name="Koehrsen M."/>
            <person name="Alvarado L."/>
            <person name="Berlin A."/>
            <person name="Borenstein D."/>
            <person name="Chapman S.B."/>
            <person name="Chen Z."/>
            <person name="Engels R."/>
            <person name="Freedman E."/>
            <person name="Gellesch M."/>
            <person name="Goldberg J."/>
            <person name="Griggs A."/>
            <person name="Gujja S."/>
            <person name="Heilman E.R."/>
            <person name="Heiman D.I."/>
            <person name="Howarth C."/>
            <person name="Jen D."/>
            <person name="Larson L."/>
            <person name="Mehta T."/>
            <person name="Neiman D."/>
            <person name="Park D."/>
            <person name="Pearson M."/>
            <person name="Roberts A."/>
            <person name="Saif S."/>
            <person name="Shea T."/>
            <person name="Shenoy N."/>
            <person name="Sisk P."/>
            <person name="Stolte C."/>
            <person name="Sykes S."/>
            <person name="Walk T."/>
            <person name="White J."/>
            <person name="Yandava C."/>
            <person name="Haas B."/>
            <person name="Henn M.R."/>
            <person name="Nusbaum C."/>
            <person name="Birren B."/>
        </authorList>
    </citation>
    <scope>NUCLEOTIDE SEQUENCE [LARGE SCALE GENOMIC DNA]</scope>
</reference>
<dbReference type="Proteomes" id="UP000054282">
    <property type="component" value="Unassembled WGS sequence"/>
</dbReference>
<dbReference type="AlphaFoldDB" id="A0A0L7M9M8"/>
<protein>
    <submittedName>
        <fullName evidence="1">Uncharacterized protein</fullName>
    </submittedName>
</protein>
<name>A0A0L7M9M8_PLAF4</name>